<evidence type="ECO:0000256" key="4">
    <source>
        <dbReference type="ARBA" id="ARBA00022729"/>
    </source>
</evidence>
<feature type="domain" description="POTRA" evidence="10">
    <location>
        <begin position="104"/>
        <end position="181"/>
    </location>
</feature>
<feature type="domain" description="POTRA" evidence="10">
    <location>
        <begin position="36"/>
        <end position="103"/>
    </location>
</feature>
<evidence type="ECO:0000313" key="12">
    <source>
        <dbReference type="Proteomes" id="UP000010077"/>
    </source>
</evidence>
<comment type="function">
    <text evidence="8">Part of the outer membrane protein assembly complex, which is involved in assembly and insertion of beta-barrel proteins into the outer membrane.</text>
</comment>
<dbReference type="NCBIfam" id="TIGR03303">
    <property type="entry name" value="OM_YaeT"/>
    <property type="match status" value="1"/>
</dbReference>
<dbReference type="eggNOG" id="COG4775">
    <property type="taxonomic scope" value="Bacteria"/>
</dbReference>
<evidence type="ECO:0000256" key="5">
    <source>
        <dbReference type="ARBA" id="ARBA00022737"/>
    </source>
</evidence>
<dbReference type="InterPro" id="IPR039910">
    <property type="entry name" value="D15-like"/>
</dbReference>
<sequence length="763" mass="86771">MRIKLIRFCQVIALTFTVAIGVGPIAKAKFAEINKNVIKNIVIEGTKRIDPATVRSYLLIHPGDTFDSERLDQSLKALYSTGLFADITMYRDSINMVIKVVENPVINRVAFEGNKRIDDEELKREIQLRPRLVYSRTQVQQDVQSIIKTYQRSGYYAVNVEPKIIQQDQNRVDLIFEINDGELTRVRTINFLGNRAFTDTALRGVITTKEYAFYKFFTFDDTYNTDRLSYDRELLRRFYLKNGYADFRVLSVVAEFAPDSKSFVITFTVEEGCIYTFGSSDFEIFLPQVDSKALRKFVLTKEGQTYDADLIDDTIYAFNNYLGTLGYAFVDLSPKVNTDVKKRIIYITYRIGKARKVFIERINIRGNVRTLDRIIRREISFVEGDAFSINQMVISEQRIRNLGFFKSVDVKNTEGSRPDRIVVNVDVEEKSTGEISFGIGFSTAESIIGDVAIRERNLLGRGQDLLFKVTTSNVATEFDIAFTQPYLFNRDIAAGFNIFRTAREKKESSYDEFRFGGMLHSYYTLQPYLTQQIRYRLEQIEIKEVDENTSRYIKAQEGTRIVSQFGQTLTYDKRDNRLDPRDGYITQITNEVAGAGGDERFFRTSVKAGYYYPLDDVWGLSLLINSGLIVGIGEEVSILERFFVGASSFRGFARGGIGPRDSVSKDALGANNYYVGSIELSFPNGMPKDLGMRTFIFTDFGSVWGVDESDSKIADESSIRATVGLGLSFATALGTIRVDVAEVLAKEDFDVPEVFRLSFGTQF</sequence>
<comment type="subunit">
    <text evidence="8">Part of the Bam complex.</text>
</comment>
<dbReference type="Gene3D" id="2.40.160.50">
    <property type="entry name" value="membrane protein fhac: a member of the omp85/tpsb transporter family"/>
    <property type="match status" value="1"/>
</dbReference>
<keyword evidence="4 8" id="KW-0732">Signal</keyword>
<evidence type="ECO:0000259" key="10">
    <source>
        <dbReference type="PROSITE" id="PS51779"/>
    </source>
</evidence>
<keyword evidence="12" id="KW-1185">Reference proteome</keyword>
<comment type="subcellular location">
    <subcellularLocation>
        <location evidence="8">Cell outer membrane</location>
    </subcellularLocation>
    <subcellularLocation>
        <location evidence="1">Membrane</location>
    </subcellularLocation>
</comment>
<evidence type="ECO:0000256" key="8">
    <source>
        <dbReference type="HAMAP-Rule" id="MF_01430"/>
    </source>
</evidence>
<keyword evidence="3 8" id="KW-0812">Transmembrane</keyword>
<dbReference type="STRING" id="1193729.A1OE_819"/>
<evidence type="ECO:0000313" key="11">
    <source>
        <dbReference type="EMBL" id="AFX99004.1"/>
    </source>
</evidence>
<dbReference type="InterPro" id="IPR034746">
    <property type="entry name" value="POTRA"/>
</dbReference>
<dbReference type="PANTHER" id="PTHR12815:SF23">
    <property type="entry name" value="OUTER MEMBRANE PROTEIN ASSEMBLY FACTOR BAMA"/>
    <property type="match status" value="1"/>
</dbReference>
<evidence type="ECO:0000256" key="9">
    <source>
        <dbReference type="NCBIfam" id="TIGR03303"/>
    </source>
</evidence>
<comment type="similarity">
    <text evidence="8">Belongs to the BamA family.</text>
</comment>
<dbReference type="HAMAP" id="MF_01430">
    <property type="entry name" value="OM_assembly_BamA"/>
    <property type="match status" value="1"/>
</dbReference>
<dbReference type="PROSITE" id="PS51779">
    <property type="entry name" value="POTRA"/>
    <property type="match status" value="4"/>
</dbReference>
<dbReference type="KEGG" id="thal:A1OE_819"/>
<name>K7YR54_9PROT</name>
<keyword evidence="5 8" id="KW-0677">Repeat</keyword>
<dbReference type="GO" id="GO:0051205">
    <property type="term" value="P:protein insertion into membrane"/>
    <property type="evidence" value="ECO:0007669"/>
    <property type="project" value="UniProtKB-UniRule"/>
</dbReference>
<dbReference type="HOGENOM" id="CLU_007664_1_2_5"/>
<dbReference type="RefSeq" id="WP_015088502.1">
    <property type="nucleotide sequence ID" value="NC_019566.1"/>
</dbReference>
<organism evidence="11 12">
    <name type="scientific">Candidatus Endolissoclinum faulkneri L2</name>
    <dbReference type="NCBI Taxonomy" id="1193729"/>
    <lineage>
        <taxon>Bacteria</taxon>
        <taxon>Pseudomonadati</taxon>
        <taxon>Pseudomonadota</taxon>
        <taxon>Alphaproteobacteria</taxon>
        <taxon>Rhodospirillales</taxon>
        <taxon>Rhodospirillaceae</taxon>
        <taxon>Candidatus Endolissoclinum</taxon>
    </lineage>
</organism>
<dbReference type="PIRSF" id="PIRSF006076">
    <property type="entry name" value="OM_assembly_OMP85"/>
    <property type="match status" value="1"/>
</dbReference>
<evidence type="ECO:0000256" key="1">
    <source>
        <dbReference type="ARBA" id="ARBA00004370"/>
    </source>
</evidence>
<proteinExistence type="inferred from homology"/>
<dbReference type="InterPro" id="IPR010827">
    <property type="entry name" value="BamA/TamA_POTRA"/>
</dbReference>
<dbReference type="EMBL" id="CP003539">
    <property type="protein sequence ID" value="AFX99004.1"/>
    <property type="molecule type" value="Genomic_DNA"/>
</dbReference>
<dbReference type="Proteomes" id="UP000010077">
    <property type="component" value="Chromosome"/>
</dbReference>
<accession>K7YR54</accession>
<dbReference type="Gene3D" id="3.10.20.310">
    <property type="entry name" value="membrane protein fhac"/>
    <property type="match status" value="5"/>
</dbReference>
<dbReference type="InterPro" id="IPR000184">
    <property type="entry name" value="Bac_surfAg_D15"/>
</dbReference>
<evidence type="ECO:0000256" key="7">
    <source>
        <dbReference type="ARBA" id="ARBA00023237"/>
    </source>
</evidence>
<evidence type="ECO:0000256" key="2">
    <source>
        <dbReference type="ARBA" id="ARBA00022452"/>
    </source>
</evidence>
<dbReference type="PATRIC" id="fig|1193729.4.peg.452"/>
<dbReference type="InterPro" id="IPR023707">
    <property type="entry name" value="OM_assembly_BamA"/>
</dbReference>
<evidence type="ECO:0000256" key="3">
    <source>
        <dbReference type="ARBA" id="ARBA00022692"/>
    </source>
</evidence>
<dbReference type="GO" id="GO:0043165">
    <property type="term" value="P:Gram-negative-bacterium-type cell outer membrane assembly"/>
    <property type="evidence" value="ECO:0007669"/>
    <property type="project" value="UniProtKB-UniRule"/>
</dbReference>
<dbReference type="Pfam" id="PF01103">
    <property type="entry name" value="Omp85"/>
    <property type="match status" value="1"/>
</dbReference>
<feature type="domain" description="POTRA" evidence="10">
    <location>
        <begin position="357"/>
        <end position="430"/>
    </location>
</feature>
<protein>
    <recommendedName>
        <fullName evidence="8 9">Outer membrane protein assembly factor BamA</fullName>
    </recommendedName>
</protein>
<keyword evidence="7 8" id="KW-0998">Cell outer membrane</keyword>
<gene>
    <name evidence="11" type="primary">yaeT</name>
    <name evidence="8" type="synonym">bamA</name>
    <name evidence="11" type="ORF">A1OE_819</name>
</gene>
<evidence type="ECO:0000256" key="6">
    <source>
        <dbReference type="ARBA" id="ARBA00023136"/>
    </source>
</evidence>
<dbReference type="AlphaFoldDB" id="K7YR54"/>
<reference evidence="11 12" key="1">
    <citation type="journal article" date="2012" name="Proc. Natl. Acad. Sci. U.S.A.">
        <title>Genome streamlining and chemical defense in a coral reef symbiosis.</title>
        <authorList>
            <person name="Kwan J.C."/>
            <person name="Donia M.S."/>
            <person name="Han A.W."/>
            <person name="Hirose E."/>
            <person name="Haygood M.G."/>
            <person name="Schmidt E.W."/>
        </authorList>
    </citation>
    <scope>NUCLEOTIDE SEQUENCE [LARGE SCALE GENOMIC DNA]</scope>
    <source>
        <strain evidence="11 12">L2</strain>
    </source>
</reference>
<feature type="domain" description="POTRA" evidence="10">
    <location>
        <begin position="184"/>
        <end position="272"/>
    </location>
</feature>
<keyword evidence="6 8" id="KW-0472">Membrane</keyword>
<keyword evidence="2 8" id="KW-1134">Transmembrane beta strand</keyword>
<dbReference type="Pfam" id="PF07244">
    <property type="entry name" value="POTRA"/>
    <property type="match status" value="5"/>
</dbReference>
<dbReference type="GO" id="GO:0009279">
    <property type="term" value="C:cell outer membrane"/>
    <property type="evidence" value="ECO:0007669"/>
    <property type="project" value="UniProtKB-SubCell"/>
</dbReference>
<dbReference type="PANTHER" id="PTHR12815">
    <property type="entry name" value="SORTING AND ASSEMBLY MACHINERY SAMM50 PROTEIN FAMILY MEMBER"/>
    <property type="match status" value="1"/>
</dbReference>